<evidence type="ECO:0000256" key="3">
    <source>
        <dbReference type="ARBA" id="ARBA00022989"/>
    </source>
</evidence>
<gene>
    <name evidence="6" type="ORF">JOD17_000584</name>
</gene>
<dbReference type="InterPro" id="IPR010899">
    <property type="entry name" value="UPF0344"/>
</dbReference>
<feature type="transmembrane region" description="Helical" evidence="5">
    <location>
        <begin position="64"/>
        <end position="84"/>
    </location>
</feature>
<keyword evidence="7" id="KW-1185">Reference proteome</keyword>
<dbReference type="EMBL" id="JAFBEC010000002">
    <property type="protein sequence ID" value="MBM7631492.1"/>
    <property type="molecule type" value="Genomic_DNA"/>
</dbReference>
<accession>A0ABS2P7V4</accession>
<dbReference type="Pfam" id="PF07457">
    <property type="entry name" value="DUF1516"/>
    <property type="match status" value="1"/>
</dbReference>
<keyword evidence="2 5" id="KW-0812">Transmembrane</keyword>
<reference evidence="6 7" key="1">
    <citation type="submission" date="2021-01" db="EMBL/GenBank/DDBJ databases">
        <title>Genomic Encyclopedia of Type Strains, Phase IV (KMG-IV): sequencing the most valuable type-strain genomes for metagenomic binning, comparative biology and taxonomic classification.</title>
        <authorList>
            <person name="Goeker M."/>
        </authorList>
    </citation>
    <scope>NUCLEOTIDE SEQUENCE [LARGE SCALE GENOMIC DNA]</scope>
    <source>
        <strain evidence="6 7">DSM 25540</strain>
    </source>
</reference>
<evidence type="ECO:0000313" key="7">
    <source>
        <dbReference type="Proteomes" id="UP000741863"/>
    </source>
</evidence>
<proteinExistence type="predicted"/>
<keyword evidence="1" id="KW-1003">Cell membrane</keyword>
<protein>
    <submittedName>
        <fullName evidence="6">Membrane protein</fullName>
    </submittedName>
</protein>
<evidence type="ECO:0000313" key="6">
    <source>
        <dbReference type="EMBL" id="MBM7631492.1"/>
    </source>
</evidence>
<dbReference type="RefSeq" id="WP_204695630.1">
    <property type="nucleotide sequence ID" value="NZ_JAFBEC010000002.1"/>
</dbReference>
<evidence type="ECO:0000256" key="4">
    <source>
        <dbReference type="ARBA" id="ARBA00023136"/>
    </source>
</evidence>
<evidence type="ECO:0000256" key="1">
    <source>
        <dbReference type="ARBA" id="ARBA00022475"/>
    </source>
</evidence>
<name>A0ABS2P7V4_9BACL</name>
<keyword evidence="4 5" id="KW-0472">Membrane</keyword>
<evidence type="ECO:0000256" key="5">
    <source>
        <dbReference type="SAM" id="Phobius"/>
    </source>
</evidence>
<feature type="transmembrane region" description="Helical" evidence="5">
    <location>
        <begin position="41"/>
        <end position="58"/>
    </location>
</feature>
<feature type="transmembrane region" description="Helical" evidence="5">
    <location>
        <begin position="12"/>
        <end position="29"/>
    </location>
</feature>
<dbReference type="NCBIfam" id="NF010198">
    <property type="entry name" value="PRK13673.1-5"/>
    <property type="match status" value="1"/>
</dbReference>
<dbReference type="Proteomes" id="UP000741863">
    <property type="component" value="Unassembled WGS sequence"/>
</dbReference>
<evidence type="ECO:0000256" key="2">
    <source>
        <dbReference type="ARBA" id="ARBA00022692"/>
    </source>
</evidence>
<comment type="caution">
    <text evidence="6">The sequence shown here is derived from an EMBL/GenBank/DDBJ whole genome shotgun (WGS) entry which is preliminary data.</text>
</comment>
<organism evidence="6 7">
    <name type="scientific">Geomicrobium sediminis</name>
    <dbReference type="NCBI Taxonomy" id="1347788"/>
    <lineage>
        <taxon>Bacteria</taxon>
        <taxon>Bacillati</taxon>
        <taxon>Bacillota</taxon>
        <taxon>Bacilli</taxon>
        <taxon>Bacillales</taxon>
        <taxon>Geomicrobium</taxon>
    </lineage>
</organism>
<feature type="transmembrane region" description="Helical" evidence="5">
    <location>
        <begin position="96"/>
        <end position="115"/>
    </location>
</feature>
<sequence length="117" mass="13042">MFNMFFASHQGSWAFVAIFFVIAYFLYKAHKRKAGTILHMILRLFFIIMIVSGIGMLIEYNWAAMYVIKGILAIVMMGLMEMSLGKTKRGENGMGGFIGAVVILVIVALMGFGVISF</sequence>
<keyword evidence="3 5" id="KW-1133">Transmembrane helix</keyword>